<dbReference type="STRING" id="46731.A0A3M6T743"/>
<protein>
    <recommendedName>
        <fullName evidence="3">BHLH domain-containing protein</fullName>
    </recommendedName>
</protein>
<evidence type="ECO:0000313" key="4">
    <source>
        <dbReference type="EMBL" id="RMX37128.1"/>
    </source>
</evidence>
<dbReference type="GO" id="GO:0046983">
    <property type="term" value="F:protein dimerization activity"/>
    <property type="evidence" value="ECO:0007669"/>
    <property type="project" value="InterPro"/>
</dbReference>
<dbReference type="Proteomes" id="UP000275408">
    <property type="component" value="Unassembled WGS sequence"/>
</dbReference>
<dbReference type="Gene3D" id="4.10.280.10">
    <property type="entry name" value="Helix-loop-helix DNA-binding domain"/>
    <property type="match status" value="2"/>
</dbReference>
<dbReference type="PANTHER" id="PTHR45851">
    <property type="entry name" value="MYC PROTO-ONCOGENE"/>
    <property type="match status" value="1"/>
</dbReference>
<dbReference type="GO" id="GO:0003700">
    <property type="term" value="F:DNA-binding transcription factor activity"/>
    <property type="evidence" value="ECO:0007669"/>
    <property type="project" value="InterPro"/>
</dbReference>
<reference evidence="4 5" key="1">
    <citation type="journal article" date="2018" name="Sci. Rep.">
        <title>Comparative analysis of the Pocillopora damicornis genome highlights role of immune system in coral evolution.</title>
        <authorList>
            <person name="Cunning R."/>
            <person name="Bay R.A."/>
            <person name="Gillette P."/>
            <person name="Baker A.C."/>
            <person name="Traylor-Knowles N."/>
        </authorList>
    </citation>
    <scope>NUCLEOTIDE SEQUENCE [LARGE SCALE GENOMIC DNA]</scope>
    <source>
        <strain evidence="4">RSMAS</strain>
        <tissue evidence="4">Whole animal</tissue>
    </source>
</reference>
<dbReference type="EMBL" id="RCHS01004188">
    <property type="protein sequence ID" value="RMX37128.1"/>
    <property type="molecule type" value="Genomic_DNA"/>
</dbReference>
<keyword evidence="1" id="KW-0238">DNA-binding</keyword>
<dbReference type="PROSITE" id="PS50888">
    <property type="entry name" value="BHLH"/>
    <property type="match status" value="2"/>
</dbReference>
<dbReference type="PRINTS" id="PR00044">
    <property type="entry name" value="LEUZIPPRMYC"/>
</dbReference>
<dbReference type="FunFam" id="4.10.280.10:FF:000019">
    <property type="entry name" value="Myc proto-oncogene protein"/>
    <property type="match status" value="2"/>
</dbReference>
<proteinExistence type="predicted"/>
<feature type="region of interest" description="Disordered" evidence="2">
    <location>
        <begin position="275"/>
        <end position="296"/>
    </location>
</feature>
<dbReference type="OrthoDB" id="5964374at2759"/>
<accession>A0A3M6T743</accession>
<name>A0A3M6T743_POCDA</name>
<keyword evidence="5" id="KW-1185">Reference proteome</keyword>
<dbReference type="InterPro" id="IPR011598">
    <property type="entry name" value="bHLH_dom"/>
</dbReference>
<dbReference type="InterPro" id="IPR050433">
    <property type="entry name" value="Myc_transcription_factors"/>
</dbReference>
<organism evidence="4 5">
    <name type="scientific">Pocillopora damicornis</name>
    <name type="common">Cauliflower coral</name>
    <name type="synonym">Millepora damicornis</name>
    <dbReference type="NCBI Taxonomy" id="46731"/>
    <lineage>
        <taxon>Eukaryota</taxon>
        <taxon>Metazoa</taxon>
        <taxon>Cnidaria</taxon>
        <taxon>Anthozoa</taxon>
        <taxon>Hexacorallia</taxon>
        <taxon>Scleractinia</taxon>
        <taxon>Astrocoeniina</taxon>
        <taxon>Pocilloporidae</taxon>
        <taxon>Pocillopora</taxon>
    </lineage>
</organism>
<feature type="region of interest" description="Disordered" evidence="2">
    <location>
        <begin position="217"/>
        <end position="243"/>
    </location>
</feature>
<evidence type="ECO:0000256" key="2">
    <source>
        <dbReference type="SAM" id="MobiDB-lite"/>
    </source>
</evidence>
<dbReference type="SMART" id="SM00353">
    <property type="entry name" value="HLH"/>
    <property type="match status" value="2"/>
</dbReference>
<feature type="compositionally biased region" description="Low complexity" evidence="2">
    <location>
        <begin position="218"/>
        <end position="231"/>
    </location>
</feature>
<dbReference type="InterPro" id="IPR036638">
    <property type="entry name" value="HLH_DNA-bd_sf"/>
</dbReference>
<dbReference type="CDD" id="cd11400">
    <property type="entry name" value="bHLHzip_Myc"/>
    <property type="match status" value="2"/>
</dbReference>
<dbReference type="SUPFAM" id="SSF47459">
    <property type="entry name" value="HLH, helix-loop-helix DNA-binding domain"/>
    <property type="match status" value="2"/>
</dbReference>
<feature type="domain" description="BHLH" evidence="3">
    <location>
        <begin position="290"/>
        <end position="342"/>
    </location>
</feature>
<feature type="compositionally biased region" description="Basic and acidic residues" evidence="2">
    <location>
        <begin position="595"/>
        <end position="604"/>
    </location>
</feature>
<feature type="region of interest" description="Disordered" evidence="2">
    <location>
        <begin position="553"/>
        <end position="604"/>
    </location>
</feature>
<feature type="domain" description="BHLH" evidence="3">
    <location>
        <begin position="596"/>
        <end position="648"/>
    </location>
</feature>
<evidence type="ECO:0000256" key="1">
    <source>
        <dbReference type="ARBA" id="ARBA00023125"/>
    </source>
</evidence>
<dbReference type="AlphaFoldDB" id="A0A3M6T743"/>
<evidence type="ECO:0000259" key="3">
    <source>
        <dbReference type="PROSITE" id="PS50888"/>
    </source>
</evidence>
<dbReference type="InterPro" id="IPR012682">
    <property type="entry name" value="Tscrpt_reg_Myc_N"/>
</dbReference>
<dbReference type="Pfam" id="PF01056">
    <property type="entry name" value="Myc_N"/>
    <property type="match status" value="1"/>
</dbReference>
<dbReference type="Pfam" id="PF00010">
    <property type="entry name" value="HLH"/>
    <property type="match status" value="2"/>
</dbReference>
<dbReference type="InterPro" id="IPR002418">
    <property type="entry name" value="Tscrpt_reg_Myc"/>
</dbReference>
<dbReference type="GO" id="GO:0003677">
    <property type="term" value="F:DNA binding"/>
    <property type="evidence" value="ECO:0007669"/>
    <property type="project" value="UniProtKB-KW"/>
</dbReference>
<gene>
    <name evidence="4" type="ORF">pdam_00015760</name>
</gene>
<sequence>MSVSSLLESFGTTFDPLQPLLFKDFGDDSEDLKSKSKEATDDLWKNFSFPPTPPISPACSPPHAATEEAREQPVCFGVADEAFSLDEECSLYFQAGDLKDILIKDCMWNGAAFDKNADRKQHRSNSKTDRVRLLCQTPPLSESAARILSVDPSEIFPFPLSASPGSELRENIDEQSDSEEEEVEIDVVTIENSSKREQEADEVIETESVEICTRIEEPVPSESCSEVSSSEFRTEDPEEDEKTEYVGKIRTRRHRKVLSSDGLNYREGKKLVKNISSSGESDESENDSEFTRATHNVLERKRRNDLKMKFQKLRDCVPELKDNDRAPKVSILRKSWEYISHIKQEESKLLTELEEQKKVNAILCCEMFFDERLRGPQPIDSSAHQDLIAAEDLYSPAFPIDDLWKKFTLPTPPYSPENYFPQTKRNFVIPPRRNGLQVVPEPEDLSSDLPLVLSDAEMERLTCSTIDDEYIWPAGENDFDRVESQRFQGNRVVHSAACVNEPSAEMATEHQMMRDLSSFVTAIPSQDSALGLPQVERWHSQFSVENPALRLNQPPSEEFVTHRLDCTVSKKPRKSRRSSRQDSPPMEGDDSEDNETSRATHNVLERQRREDLKCRFQFLRDSIPELEDNDRASKVLILKKAREYVHQLFLEEERLLADKELERQRRLILLDRLTCLRQGYGVM</sequence>
<evidence type="ECO:0000313" key="5">
    <source>
        <dbReference type="Proteomes" id="UP000275408"/>
    </source>
</evidence>
<comment type="caution">
    <text evidence="4">The sequence shown here is derived from an EMBL/GenBank/DDBJ whole genome shotgun (WGS) entry which is preliminary data.</text>
</comment>